<feature type="transmembrane region" description="Helical" evidence="1">
    <location>
        <begin position="33"/>
        <end position="52"/>
    </location>
</feature>
<dbReference type="Proteomes" id="UP001559025">
    <property type="component" value="Unassembled WGS sequence"/>
</dbReference>
<reference evidence="3 4" key="1">
    <citation type="submission" date="2024-01" db="EMBL/GenBank/DDBJ databases">
        <title>New evidence supports the origin of RcGTA from prophage.</title>
        <authorList>
            <person name="Xu Y."/>
            <person name="Liu B."/>
            <person name="Chen F."/>
        </authorList>
    </citation>
    <scope>NUCLEOTIDE SEQUENCE [LARGE SCALE GENOMIC DNA]</scope>
    <source>
        <strain evidence="3 4">CBW1107-2</strain>
    </source>
</reference>
<protein>
    <submittedName>
        <fullName evidence="3">TadE/TadG family type IV pilus assembly protein</fullName>
    </submittedName>
</protein>
<keyword evidence="1" id="KW-1133">Transmembrane helix</keyword>
<evidence type="ECO:0000259" key="2">
    <source>
        <dbReference type="Pfam" id="PF07811"/>
    </source>
</evidence>
<evidence type="ECO:0000256" key="1">
    <source>
        <dbReference type="SAM" id="Phobius"/>
    </source>
</evidence>
<accession>A0ABV3WP34</accession>
<dbReference type="RefSeq" id="WP_368801744.1">
    <property type="nucleotide sequence ID" value="NZ_JAZHFV010000001.1"/>
</dbReference>
<comment type="caution">
    <text evidence="3">The sequence shown here is derived from an EMBL/GenBank/DDBJ whole genome shotgun (WGS) entry which is preliminary data.</text>
</comment>
<keyword evidence="1" id="KW-0812">Transmembrane</keyword>
<evidence type="ECO:0000313" key="3">
    <source>
        <dbReference type="EMBL" id="MEX4006430.1"/>
    </source>
</evidence>
<evidence type="ECO:0000313" key="4">
    <source>
        <dbReference type="Proteomes" id="UP001559025"/>
    </source>
</evidence>
<gene>
    <name evidence="3" type="ORF">V1479_03885</name>
</gene>
<organism evidence="3 4">
    <name type="scientific">Neoaquamicrobium sediminum</name>
    <dbReference type="NCBI Taxonomy" id="1849104"/>
    <lineage>
        <taxon>Bacteria</taxon>
        <taxon>Pseudomonadati</taxon>
        <taxon>Pseudomonadota</taxon>
        <taxon>Alphaproteobacteria</taxon>
        <taxon>Hyphomicrobiales</taxon>
        <taxon>Phyllobacteriaceae</taxon>
        <taxon>Neoaquamicrobium</taxon>
    </lineage>
</organism>
<proteinExistence type="predicted"/>
<keyword evidence="4" id="KW-1185">Reference proteome</keyword>
<dbReference type="EMBL" id="JAZHFV010000001">
    <property type="protein sequence ID" value="MEX4006430.1"/>
    <property type="molecule type" value="Genomic_DNA"/>
</dbReference>
<name>A0ABV3WP34_9HYPH</name>
<dbReference type="Pfam" id="PF07811">
    <property type="entry name" value="TadE"/>
    <property type="match status" value="1"/>
</dbReference>
<dbReference type="InterPro" id="IPR012495">
    <property type="entry name" value="TadE-like_dom"/>
</dbReference>
<feature type="domain" description="TadE-like" evidence="2">
    <location>
        <begin position="31"/>
        <end position="73"/>
    </location>
</feature>
<sequence length="195" mass="22020">MHDASEKKPVETSGKPRRPGFLRHFVKDAKGSVAIEFTALAIPFAMLVFAILESCISFAAQQLMSSITDDVARQFRTGQIQIADVEADKNLVRNKICDRLEIVVSDGCPGLEIDLRSFNTFAQAAQQRIAFTKDNDIDTKGFKIDPGKALSKNQLRVFYRWPVMTDFLRKSMSNLKDGKTLHYATVTWQNEPFEE</sequence>
<keyword evidence="1" id="KW-0472">Membrane</keyword>